<evidence type="ECO:0000256" key="4">
    <source>
        <dbReference type="ARBA" id="ARBA00023163"/>
    </source>
</evidence>
<dbReference type="InterPro" id="IPR036388">
    <property type="entry name" value="WH-like_DNA-bd_sf"/>
</dbReference>
<evidence type="ECO:0000313" key="7">
    <source>
        <dbReference type="Proteomes" id="UP000018851"/>
    </source>
</evidence>
<evidence type="ECO:0000256" key="1">
    <source>
        <dbReference type="ARBA" id="ARBA00023015"/>
    </source>
</evidence>
<reference evidence="6 7" key="1">
    <citation type="submission" date="2013-07" db="EMBL/GenBank/DDBJ databases">
        <title>Completed genome of Sphingomonas sanxanigenens NX02.</title>
        <authorList>
            <person name="Ma T."/>
            <person name="Huang H."/>
            <person name="Wu M."/>
            <person name="Li X."/>
            <person name="Li G."/>
        </authorList>
    </citation>
    <scope>NUCLEOTIDE SEQUENCE [LARGE SCALE GENOMIC DNA]</scope>
    <source>
        <strain evidence="6 7">NX02</strain>
    </source>
</reference>
<evidence type="ECO:0000313" key="6">
    <source>
        <dbReference type="EMBL" id="AHE52555.1"/>
    </source>
</evidence>
<accession>W0AA71</accession>
<dbReference type="AlphaFoldDB" id="W0AA71"/>
<dbReference type="GO" id="GO:0003677">
    <property type="term" value="F:DNA binding"/>
    <property type="evidence" value="ECO:0007669"/>
    <property type="project" value="UniProtKB-KW"/>
</dbReference>
<dbReference type="InterPro" id="IPR039425">
    <property type="entry name" value="RNA_pol_sigma-70-like"/>
</dbReference>
<proteinExistence type="predicted"/>
<feature type="domain" description="RNA polymerase sigma factor 70 region 4 type 2" evidence="5">
    <location>
        <begin position="75"/>
        <end position="125"/>
    </location>
</feature>
<keyword evidence="3" id="KW-0238">DNA-binding</keyword>
<dbReference type="InterPro" id="IPR014284">
    <property type="entry name" value="RNA_pol_sigma-70_dom"/>
</dbReference>
<dbReference type="SUPFAM" id="SSF88659">
    <property type="entry name" value="Sigma3 and sigma4 domains of RNA polymerase sigma factors"/>
    <property type="match status" value="1"/>
</dbReference>
<dbReference type="GO" id="GO:0016987">
    <property type="term" value="F:sigma factor activity"/>
    <property type="evidence" value="ECO:0007669"/>
    <property type="project" value="UniProtKB-KW"/>
</dbReference>
<dbReference type="STRING" id="1123269.NX02_04010"/>
<dbReference type="InterPro" id="IPR013249">
    <property type="entry name" value="RNA_pol_sigma70_r4_t2"/>
</dbReference>
<dbReference type="KEGG" id="ssan:NX02_04010"/>
<dbReference type="Pfam" id="PF08281">
    <property type="entry name" value="Sigma70_r4_2"/>
    <property type="match status" value="1"/>
</dbReference>
<gene>
    <name evidence="6" type="ORF">NX02_04010</name>
</gene>
<dbReference type="InterPro" id="IPR013324">
    <property type="entry name" value="RNA_pol_sigma_r3/r4-like"/>
</dbReference>
<keyword evidence="2" id="KW-0731">Sigma factor</keyword>
<keyword evidence="1" id="KW-0805">Transcription regulation</keyword>
<protein>
    <recommendedName>
        <fullName evidence="5">RNA polymerase sigma factor 70 region 4 type 2 domain-containing protein</fullName>
    </recommendedName>
</protein>
<name>W0AA71_9SPHN</name>
<sequence length="138" mass="15386">MAEDVAQETCIKLLAYCEHQRPASLYALALRIAATSLVDIKRKERGFADELDDGHPCEAPLADRLIDGRRRISLLQGALAAMPGLRRKVFEQRRIENRSHAQIAADLGISVASVEKHVSRGLQDMRKALSRADPEWEA</sequence>
<dbReference type="EMBL" id="CP006644">
    <property type="protein sequence ID" value="AHE52555.1"/>
    <property type="molecule type" value="Genomic_DNA"/>
</dbReference>
<dbReference type="Proteomes" id="UP000018851">
    <property type="component" value="Chromosome"/>
</dbReference>
<keyword evidence="4" id="KW-0804">Transcription</keyword>
<dbReference type="GO" id="GO:0006352">
    <property type="term" value="P:DNA-templated transcription initiation"/>
    <property type="evidence" value="ECO:0007669"/>
    <property type="project" value="InterPro"/>
</dbReference>
<evidence type="ECO:0000256" key="3">
    <source>
        <dbReference type="ARBA" id="ARBA00023125"/>
    </source>
</evidence>
<keyword evidence="7" id="KW-1185">Reference proteome</keyword>
<evidence type="ECO:0000259" key="5">
    <source>
        <dbReference type="Pfam" id="PF08281"/>
    </source>
</evidence>
<dbReference type="NCBIfam" id="TIGR02937">
    <property type="entry name" value="sigma70-ECF"/>
    <property type="match status" value="1"/>
</dbReference>
<dbReference type="PANTHER" id="PTHR43133:SF8">
    <property type="entry name" value="RNA POLYMERASE SIGMA FACTOR HI_1459-RELATED"/>
    <property type="match status" value="1"/>
</dbReference>
<dbReference type="Gene3D" id="1.10.10.10">
    <property type="entry name" value="Winged helix-like DNA-binding domain superfamily/Winged helix DNA-binding domain"/>
    <property type="match status" value="1"/>
</dbReference>
<dbReference type="PANTHER" id="PTHR43133">
    <property type="entry name" value="RNA POLYMERASE ECF-TYPE SIGMA FACTO"/>
    <property type="match status" value="1"/>
</dbReference>
<dbReference type="HOGENOM" id="CLU_047691_12_3_5"/>
<organism evidence="6 7">
    <name type="scientific">Sphingomonas sanxanigenens DSM 19645 = NX02</name>
    <dbReference type="NCBI Taxonomy" id="1123269"/>
    <lineage>
        <taxon>Bacteria</taxon>
        <taxon>Pseudomonadati</taxon>
        <taxon>Pseudomonadota</taxon>
        <taxon>Alphaproteobacteria</taxon>
        <taxon>Sphingomonadales</taxon>
        <taxon>Sphingomonadaceae</taxon>
        <taxon>Sphingomonas</taxon>
    </lineage>
</organism>
<dbReference type="eggNOG" id="COG1595">
    <property type="taxonomic scope" value="Bacteria"/>
</dbReference>
<evidence type="ECO:0000256" key="2">
    <source>
        <dbReference type="ARBA" id="ARBA00023082"/>
    </source>
</evidence>
<dbReference type="PATRIC" id="fig|1123269.5.peg.785"/>